<evidence type="ECO:0008006" key="4">
    <source>
        <dbReference type="Google" id="ProtNLM"/>
    </source>
</evidence>
<sequence length="203" mass="22971">MMPTVSTDGDPRDKKRVYMRRKAQMYRARDKEAAAALREQAYALECDLQWLQRNREAEPWREVAQARLVSKNEAIATNETLRHQVHDCAEAIQDMLAQVDARDAPLFQDNLLAEGFRSGPTPPVPPPAAQVINPPPPVHTNRIHLPPIRQALSGHLNSLPPPSSLRQATPSPPHQRNSNMPRDSFHLSPPSMDLKRKYDMETN</sequence>
<dbReference type="VEuPathDB" id="FungiDB:AeMF1_003097"/>
<dbReference type="AlphaFoldDB" id="A0A6G0XGB8"/>
<dbReference type="Proteomes" id="UP000481153">
    <property type="component" value="Unassembled WGS sequence"/>
</dbReference>
<feature type="region of interest" description="Disordered" evidence="1">
    <location>
        <begin position="152"/>
        <end position="203"/>
    </location>
</feature>
<comment type="caution">
    <text evidence="2">The sequence shown here is derived from an EMBL/GenBank/DDBJ whole genome shotgun (WGS) entry which is preliminary data.</text>
</comment>
<reference evidence="2 3" key="1">
    <citation type="submission" date="2019-07" db="EMBL/GenBank/DDBJ databases">
        <title>Genomics analysis of Aphanomyces spp. identifies a new class of oomycete effector associated with host adaptation.</title>
        <authorList>
            <person name="Gaulin E."/>
        </authorList>
    </citation>
    <scope>NUCLEOTIDE SEQUENCE [LARGE SCALE GENOMIC DNA]</scope>
    <source>
        <strain evidence="2 3">ATCC 201684</strain>
    </source>
</reference>
<organism evidence="2 3">
    <name type="scientific">Aphanomyces euteiches</name>
    <dbReference type="NCBI Taxonomy" id="100861"/>
    <lineage>
        <taxon>Eukaryota</taxon>
        <taxon>Sar</taxon>
        <taxon>Stramenopiles</taxon>
        <taxon>Oomycota</taxon>
        <taxon>Saprolegniomycetes</taxon>
        <taxon>Saprolegniales</taxon>
        <taxon>Verrucalvaceae</taxon>
        <taxon>Aphanomyces</taxon>
    </lineage>
</organism>
<accession>A0A6G0XGB8</accession>
<dbReference type="EMBL" id="VJMJ01000066">
    <property type="protein sequence ID" value="KAF0739218.1"/>
    <property type="molecule type" value="Genomic_DNA"/>
</dbReference>
<feature type="compositionally biased region" description="Polar residues" evidence="1">
    <location>
        <begin position="164"/>
        <end position="181"/>
    </location>
</feature>
<evidence type="ECO:0000256" key="1">
    <source>
        <dbReference type="SAM" id="MobiDB-lite"/>
    </source>
</evidence>
<protein>
    <recommendedName>
        <fullName evidence="4">BZIP domain-containing protein</fullName>
    </recommendedName>
</protein>
<evidence type="ECO:0000313" key="2">
    <source>
        <dbReference type="EMBL" id="KAF0739218.1"/>
    </source>
</evidence>
<name>A0A6G0XGB8_9STRA</name>
<feature type="compositionally biased region" description="Basic and acidic residues" evidence="1">
    <location>
        <begin position="193"/>
        <end position="203"/>
    </location>
</feature>
<gene>
    <name evidence="2" type="ORF">Ae201684_005139</name>
</gene>
<proteinExistence type="predicted"/>
<keyword evidence="3" id="KW-1185">Reference proteome</keyword>
<evidence type="ECO:0000313" key="3">
    <source>
        <dbReference type="Proteomes" id="UP000481153"/>
    </source>
</evidence>